<evidence type="ECO:0000313" key="4">
    <source>
        <dbReference type="Proteomes" id="UP000198339"/>
    </source>
</evidence>
<accession>A0A239J5U4</accession>
<evidence type="ECO:0000256" key="2">
    <source>
        <dbReference type="SAM" id="Phobius"/>
    </source>
</evidence>
<dbReference type="Proteomes" id="UP000198339">
    <property type="component" value="Unassembled WGS sequence"/>
</dbReference>
<evidence type="ECO:0000313" key="3">
    <source>
        <dbReference type="EMBL" id="SNT01227.1"/>
    </source>
</evidence>
<sequence>MGALSMPEGSDAAPRPAAPHEDGRPPAAGLALNLQYCRAGLLSLTRLQLALERGDRVQAMAAIDHLHALDLEMERAVEALALPAPVAWPEAIGGHLKEEKMAIAFEKLALASGISGPKLTARSSAAPGVDAPPRDSPPAGLGEWPPPESRMARLLRRHVPRILLLAAIVAATLAAVTLAL</sequence>
<evidence type="ECO:0000256" key="1">
    <source>
        <dbReference type="SAM" id="MobiDB-lite"/>
    </source>
</evidence>
<protein>
    <submittedName>
        <fullName evidence="3">Uncharacterized protein</fullName>
    </submittedName>
</protein>
<name>A0A239J5U4_9SPHN</name>
<dbReference type="RefSeq" id="WP_089216414.1">
    <property type="nucleotide sequence ID" value="NZ_CP076394.1"/>
</dbReference>
<feature type="region of interest" description="Disordered" evidence="1">
    <location>
        <begin position="1"/>
        <end position="25"/>
    </location>
</feature>
<keyword evidence="2" id="KW-0812">Transmembrane</keyword>
<keyword evidence="2" id="KW-1133">Transmembrane helix</keyword>
<proteinExistence type="predicted"/>
<keyword evidence="4" id="KW-1185">Reference proteome</keyword>
<dbReference type="EMBL" id="FZPA01000009">
    <property type="protein sequence ID" value="SNT01227.1"/>
    <property type="molecule type" value="Genomic_DNA"/>
</dbReference>
<reference evidence="3 4" key="1">
    <citation type="submission" date="2017-06" db="EMBL/GenBank/DDBJ databases">
        <authorList>
            <person name="Kim H.J."/>
            <person name="Triplett B.A."/>
        </authorList>
    </citation>
    <scope>NUCLEOTIDE SEQUENCE [LARGE SCALE GENOMIC DNA]</scope>
    <source>
        <strain evidence="3 4">DS15</strain>
    </source>
</reference>
<gene>
    <name evidence="3" type="ORF">SAMN06295955_10994</name>
</gene>
<feature type="region of interest" description="Disordered" evidence="1">
    <location>
        <begin position="121"/>
        <end position="145"/>
    </location>
</feature>
<dbReference type="AlphaFoldDB" id="A0A239J5U4"/>
<organism evidence="3 4">
    <name type="scientific">Sphingopyxis indica</name>
    <dbReference type="NCBI Taxonomy" id="436663"/>
    <lineage>
        <taxon>Bacteria</taxon>
        <taxon>Pseudomonadati</taxon>
        <taxon>Pseudomonadota</taxon>
        <taxon>Alphaproteobacteria</taxon>
        <taxon>Sphingomonadales</taxon>
        <taxon>Sphingomonadaceae</taxon>
        <taxon>Sphingopyxis</taxon>
    </lineage>
</organism>
<feature type="transmembrane region" description="Helical" evidence="2">
    <location>
        <begin position="159"/>
        <end position="179"/>
    </location>
</feature>
<dbReference type="OrthoDB" id="7584467at2"/>
<keyword evidence="2" id="KW-0472">Membrane</keyword>